<name>A0A8T0QXG4_PANVG</name>
<proteinExistence type="predicted"/>
<sequence>MDDNSRFNLEIRIVAHNYRDSCYILDKVVDADLTNFKDLVDEIVDKYPLSFGDLVKVFYLCMDTKANIQVCSDQDLVEMFSKHKTSKCCYLTFCYHSPATEPHEIPLWDVSSTGQSIEAPFTPSVSCPSIAEPSLETHTQYAEIEKMPNPTPGNEHVGIDDEGLYIDLGVQHPKPANREASPSDTCYDSDGVDESTSDEKYEIEDIDEVVKDREPAQKPELNYDKNADTKEETSRHEEAYTNEGCSSNRNSIQPCFKY</sequence>
<accession>A0A8T0QXG4</accession>
<protein>
    <submittedName>
        <fullName evidence="2">Uncharacterized protein</fullName>
    </submittedName>
</protein>
<gene>
    <name evidence="2" type="ORF">PVAP13_6NG129703</name>
</gene>
<organism evidence="2 3">
    <name type="scientific">Panicum virgatum</name>
    <name type="common">Blackwell switchgrass</name>
    <dbReference type="NCBI Taxonomy" id="38727"/>
    <lineage>
        <taxon>Eukaryota</taxon>
        <taxon>Viridiplantae</taxon>
        <taxon>Streptophyta</taxon>
        <taxon>Embryophyta</taxon>
        <taxon>Tracheophyta</taxon>
        <taxon>Spermatophyta</taxon>
        <taxon>Magnoliopsida</taxon>
        <taxon>Liliopsida</taxon>
        <taxon>Poales</taxon>
        <taxon>Poaceae</taxon>
        <taxon>PACMAD clade</taxon>
        <taxon>Panicoideae</taxon>
        <taxon>Panicodae</taxon>
        <taxon>Paniceae</taxon>
        <taxon>Panicinae</taxon>
        <taxon>Panicum</taxon>
        <taxon>Panicum sect. Hiantes</taxon>
    </lineage>
</organism>
<evidence type="ECO:0000313" key="3">
    <source>
        <dbReference type="Proteomes" id="UP000823388"/>
    </source>
</evidence>
<reference evidence="2" key="1">
    <citation type="submission" date="2020-05" db="EMBL/GenBank/DDBJ databases">
        <title>WGS assembly of Panicum virgatum.</title>
        <authorList>
            <person name="Lovell J.T."/>
            <person name="Jenkins J."/>
            <person name="Shu S."/>
            <person name="Juenger T.E."/>
            <person name="Schmutz J."/>
        </authorList>
    </citation>
    <scope>NUCLEOTIDE SEQUENCE</scope>
    <source>
        <strain evidence="2">AP13</strain>
    </source>
</reference>
<dbReference type="EMBL" id="CM029048">
    <property type="protein sequence ID" value="KAG2577881.1"/>
    <property type="molecule type" value="Genomic_DNA"/>
</dbReference>
<dbReference type="Proteomes" id="UP000823388">
    <property type="component" value="Chromosome 6N"/>
</dbReference>
<keyword evidence="3" id="KW-1185">Reference proteome</keyword>
<comment type="caution">
    <text evidence="2">The sequence shown here is derived from an EMBL/GenBank/DDBJ whole genome shotgun (WGS) entry which is preliminary data.</text>
</comment>
<feature type="compositionally biased region" description="Polar residues" evidence="1">
    <location>
        <begin position="243"/>
        <end position="258"/>
    </location>
</feature>
<feature type="compositionally biased region" description="Acidic residues" evidence="1">
    <location>
        <begin position="190"/>
        <end position="207"/>
    </location>
</feature>
<feature type="region of interest" description="Disordered" evidence="1">
    <location>
        <begin position="172"/>
        <end position="258"/>
    </location>
</feature>
<evidence type="ECO:0000256" key="1">
    <source>
        <dbReference type="SAM" id="MobiDB-lite"/>
    </source>
</evidence>
<evidence type="ECO:0000313" key="2">
    <source>
        <dbReference type="EMBL" id="KAG2577881.1"/>
    </source>
</evidence>
<feature type="compositionally biased region" description="Basic and acidic residues" evidence="1">
    <location>
        <begin position="208"/>
        <end position="239"/>
    </location>
</feature>
<dbReference type="AlphaFoldDB" id="A0A8T0QXG4"/>